<evidence type="ECO:0000313" key="4">
    <source>
        <dbReference type="Proteomes" id="UP000184516"/>
    </source>
</evidence>
<keyword evidence="1" id="KW-0732">Signal</keyword>
<dbReference type="InterPro" id="IPR043504">
    <property type="entry name" value="Peptidase_S1_PA_chymotrypsin"/>
</dbReference>
<dbReference type="InterPro" id="IPR009003">
    <property type="entry name" value="Peptidase_S1_PA"/>
</dbReference>
<dbReference type="SUPFAM" id="SSF50494">
    <property type="entry name" value="Trypsin-like serine proteases"/>
    <property type="match status" value="1"/>
</dbReference>
<dbReference type="STRING" id="468056.SAMN05443549_102282"/>
<dbReference type="GO" id="GO:0006508">
    <property type="term" value="P:proteolysis"/>
    <property type="evidence" value="ECO:0007669"/>
    <property type="project" value="InterPro"/>
</dbReference>
<dbReference type="EMBL" id="FQWB01000002">
    <property type="protein sequence ID" value="SHG16715.1"/>
    <property type="molecule type" value="Genomic_DNA"/>
</dbReference>
<reference evidence="4" key="1">
    <citation type="submission" date="2016-11" db="EMBL/GenBank/DDBJ databases">
        <authorList>
            <person name="Varghese N."/>
            <person name="Submissions S."/>
        </authorList>
    </citation>
    <scope>NUCLEOTIDE SEQUENCE [LARGE SCALE GENOMIC DNA]</scope>
    <source>
        <strain evidence="4">DSM 19978</strain>
    </source>
</reference>
<dbReference type="OrthoDB" id="1117006at2"/>
<proteinExistence type="predicted"/>
<feature type="signal peptide" evidence="1">
    <location>
        <begin position="1"/>
        <end position="25"/>
    </location>
</feature>
<dbReference type="RefSeq" id="WP_141226097.1">
    <property type="nucleotide sequence ID" value="NZ_FQWB01000002.1"/>
</dbReference>
<dbReference type="InterPro" id="IPR001254">
    <property type="entry name" value="Trypsin_dom"/>
</dbReference>
<sequence length="252" mass="28612">MKIFKTSMKFASFFTLLILMTACFGQEKVSTKTFDAITLVNKIYFFDSKLDQPKFSCGFLLQYNNETYAVTAKHLLKIIKPESMKTLTFENNIKSWSLYPLDNKSEMVACDKLLNENKSENLEAKSTYDNDWLVFSIKENGSKVKPLQIRTSPLIAGEKLYVVGWTRKMETGKQRVYEFEYYKTIGNRILLKDVIVPEQFGGLSGGPVIDEQGLLVGIVSGGTVDPDTDKKYFSPCSVTNLVLFLEKFKSGK</sequence>
<evidence type="ECO:0000313" key="3">
    <source>
        <dbReference type="EMBL" id="SHG16715.1"/>
    </source>
</evidence>
<organism evidence="3 4">
    <name type="scientific">Flavobacterium fluvii</name>
    <dbReference type="NCBI Taxonomy" id="468056"/>
    <lineage>
        <taxon>Bacteria</taxon>
        <taxon>Pseudomonadati</taxon>
        <taxon>Bacteroidota</taxon>
        <taxon>Flavobacteriia</taxon>
        <taxon>Flavobacteriales</taxon>
        <taxon>Flavobacteriaceae</taxon>
        <taxon>Flavobacterium</taxon>
    </lineage>
</organism>
<dbReference type="PROSITE" id="PS51257">
    <property type="entry name" value="PROKAR_LIPOPROTEIN"/>
    <property type="match status" value="1"/>
</dbReference>
<keyword evidence="4" id="KW-1185">Reference proteome</keyword>
<evidence type="ECO:0000256" key="1">
    <source>
        <dbReference type="SAM" id="SignalP"/>
    </source>
</evidence>
<dbReference type="AlphaFoldDB" id="A0A1M5HL73"/>
<dbReference type="Pfam" id="PF00089">
    <property type="entry name" value="Trypsin"/>
    <property type="match status" value="1"/>
</dbReference>
<feature type="chain" id="PRO_5013313804" evidence="1">
    <location>
        <begin position="26"/>
        <end position="252"/>
    </location>
</feature>
<evidence type="ECO:0000259" key="2">
    <source>
        <dbReference type="Pfam" id="PF00089"/>
    </source>
</evidence>
<name>A0A1M5HL73_9FLAO</name>
<dbReference type="GO" id="GO:0004252">
    <property type="term" value="F:serine-type endopeptidase activity"/>
    <property type="evidence" value="ECO:0007669"/>
    <property type="project" value="InterPro"/>
</dbReference>
<accession>A0A1M5HL73</accession>
<dbReference type="Gene3D" id="2.40.10.10">
    <property type="entry name" value="Trypsin-like serine proteases"/>
    <property type="match status" value="2"/>
</dbReference>
<gene>
    <name evidence="3" type="ORF">SAMN05443549_102282</name>
</gene>
<feature type="domain" description="Peptidase S1" evidence="2">
    <location>
        <begin position="55"/>
        <end position="230"/>
    </location>
</feature>
<protein>
    <submittedName>
        <fullName evidence="3">Trypsin</fullName>
    </submittedName>
</protein>
<dbReference type="Proteomes" id="UP000184516">
    <property type="component" value="Unassembled WGS sequence"/>
</dbReference>